<dbReference type="Gene3D" id="3.40.50.150">
    <property type="entry name" value="Vaccinia Virus protein VP39"/>
    <property type="match status" value="1"/>
</dbReference>
<accession>Q8TNW4</accession>
<dbReference type="InterPro" id="IPR029063">
    <property type="entry name" value="SAM-dependent_MTases_sf"/>
</dbReference>
<dbReference type="OrthoDB" id="11691at2157"/>
<dbReference type="STRING" id="188937.MA_2164"/>
<dbReference type="AlphaFoldDB" id="Q8TNW4"/>
<dbReference type="SUPFAM" id="SSF53335">
    <property type="entry name" value="S-adenosyl-L-methionine-dependent methyltransferases"/>
    <property type="match status" value="1"/>
</dbReference>
<dbReference type="KEGG" id="mac:MA_2164"/>
<dbReference type="Proteomes" id="UP000002487">
    <property type="component" value="Chromosome"/>
</dbReference>
<dbReference type="InParanoid" id="Q8TNW4"/>
<name>Q8TNW4_METAC</name>
<organism evidence="1 2">
    <name type="scientific">Methanosarcina acetivorans (strain ATCC 35395 / DSM 2834 / JCM 12185 / C2A)</name>
    <dbReference type="NCBI Taxonomy" id="188937"/>
    <lineage>
        <taxon>Archaea</taxon>
        <taxon>Methanobacteriati</taxon>
        <taxon>Methanobacteriota</taxon>
        <taxon>Stenosarchaea group</taxon>
        <taxon>Methanomicrobia</taxon>
        <taxon>Methanosarcinales</taxon>
        <taxon>Methanosarcinaceae</taxon>
        <taxon>Methanosarcina</taxon>
    </lineage>
</organism>
<evidence type="ECO:0000313" key="1">
    <source>
        <dbReference type="EMBL" id="AAM05561.1"/>
    </source>
</evidence>
<dbReference type="RefSeq" id="WP_011022149.1">
    <property type="nucleotide sequence ID" value="NC_003552.1"/>
</dbReference>
<dbReference type="GO" id="GO:0008168">
    <property type="term" value="F:methyltransferase activity"/>
    <property type="evidence" value="ECO:0000318"/>
    <property type="project" value="GO_Central"/>
</dbReference>
<dbReference type="Pfam" id="PF13489">
    <property type="entry name" value="Methyltransf_23"/>
    <property type="match status" value="1"/>
</dbReference>
<proteinExistence type="predicted"/>
<dbReference type="EnsemblBacteria" id="AAM05561">
    <property type="protein sequence ID" value="AAM05561"/>
    <property type="gene ID" value="MA_2164"/>
</dbReference>
<evidence type="ECO:0008006" key="3">
    <source>
        <dbReference type="Google" id="ProtNLM"/>
    </source>
</evidence>
<dbReference type="GeneID" id="1474052"/>
<reference evidence="1 2" key="1">
    <citation type="journal article" date="2002" name="Genome Res.">
        <title>The genome of Methanosarcina acetivorans reveals extensive metabolic and physiological diversity.</title>
        <authorList>
            <person name="Galagan J.E."/>
            <person name="Nusbaum C."/>
            <person name="Roy A."/>
            <person name="Endrizzi M.G."/>
            <person name="Macdonald P."/>
            <person name="FitzHugh W."/>
            <person name="Calvo S."/>
            <person name="Engels R."/>
            <person name="Smirnov S."/>
            <person name="Atnoor D."/>
            <person name="Brown A."/>
            <person name="Allen N."/>
            <person name="Naylor J."/>
            <person name="Stange-Thomann N."/>
            <person name="DeArellano K."/>
            <person name="Johnson R."/>
            <person name="Linton L."/>
            <person name="McEwan P."/>
            <person name="McKernan K."/>
            <person name="Talamas J."/>
            <person name="Tirrell A."/>
            <person name="Ye W."/>
            <person name="Zimmer A."/>
            <person name="Barber R.D."/>
            <person name="Cann I."/>
            <person name="Graham D.E."/>
            <person name="Grahame D.A."/>
            <person name="Guss A."/>
            <person name="Hedderich R."/>
            <person name="Ingram-Smith C."/>
            <person name="Kuettner C.H."/>
            <person name="Krzycki J.A."/>
            <person name="Leigh J.A."/>
            <person name="Li W."/>
            <person name="Liu J."/>
            <person name="Mukhopadhyay B."/>
            <person name="Reeve J.N."/>
            <person name="Smith K."/>
            <person name="Springer T.A."/>
            <person name="Umayam L.A."/>
            <person name="White O."/>
            <person name="White R.H."/>
            <person name="de Macario E.C."/>
            <person name="Ferry J.G."/>
            <person name="Jarrell K.F."/>
            <person name="Jing H."/>
            <person name="Macario A.J.L."/>
            <person name="Paulsen I."/>
            <person name="Pritchett M."/>
            <person name="Sowers K.R."/>
            <person name="Swanson R.V."/>
            <person name="Zinder S.H."/>
            <person name="Lander E."/>
            <person name="Metcalf W.W."/>
            <person name="Birren B."/>
        </authorList>
    </citation>
    <scope>NUCLEOTIDE SEQUENCE [LARGE SCALE GENOMIC DNA]</scope>
    <source>
        <strain evidence="2">ATCC 35395 / DSM 2834 / JCM 12185 / C2A</strain>
    </source>
</reference>
<sequence>MVNAIEETNVLGTFFDNHIDFYGNSDSTNKYGSTDAFFIEFIKKNTRKSVLDIGCSTGRFISWLNYFGLDMEITALDPSKKALDGINFQNVIKIQGHLPYRIPGNSKYSYIHIQDVLHHVTGNSVNESKKMVVDSLIHMRNILTDDGFILLGDLFYESYIFPTFTRNTIKTMLDFQNKCNIKIPFKEFINGLDVCFYTRDEFRSMIQECNLEIIDYREWYWGNKKFKKQILLIKRWGYMCFIIKKRA</sequence>
<gene>
    <name evidence="1" type="ordered locus">MA_2164</name>
</gene>
<evidence type="ECO:0000313" key="2">
    <source>
        <dbReference type="Proteomes" id="UP000002487"/>
    </source>
</evidence>
<dbReference type="HOGENOM" id="CLU_1122612_0_0_2"/>
<protein>
    <recommendedName>
        <fullName evidence="3">Methyltransferase type 11 domain-containing protein</fullName>
    </recommendedName>
</protein>
<dbReference type="EMBL" id="AE010299">
    <property type="protein sequence ID" value="AAM05561.1"/>
    <property type="molecule type" value="Genomic_DNA"/>
</dbReference>
<keyword evidence="2" id="KW-1185">Reference proteome</keyword>